<sequence>MNHLVRRNLESLLDDPRRTMDELVRGFFDRPLGFEGAGQVRVDVSEDASNYLVHAELPGVAKEDIDVQIDGDLVSISAEVRRTSEHKDGDKVLRSERYYGRVSRSFRLGQDIDEGGAIAHFENGVLSLTLPKKPLEQGRRRLQIQ</sequence>
<accession>A0ABY6DHU6</accession>
<dbReference type="Pfam" id="PF00011">
    <property type="entry name" value="HSP20"/>
    <property type="match status" value="1"/>
</dbReference>
<evidence type="ECO:0000256" key="1">
    <source>
        <dbReference type="PROSITE-ProRule" id="PRU00285"/>
    </source>
</evidence>
<feature type="domain" description="SHSP" evidence="3">
    <location>
        <begin position="33"/>
        <end position="145"/>
    </location>
</feature>
<dbReference type="Gene3D" id="2.60.40.790">
    <property type="match status" value="1"/>
</dbReference>
<comment type="similarity">
    <text evidence="1 2">Belongs to the small heat shock protein (HSP20) family.</text>
</comment>
<dbReference type="EMBL" id="CP106753">
    <property type="protein sequence ID" value="UXY13891.1"/>
    <property type="molecule type" value="Genomic_DNA"/>
</dbReference>
<keyword evidence="5" id="KW-1185">Reference proteome</keyword>
<evidence type="ECO:0000259" key="3">
    <source>
        <dbReference type="PROSITE" id="PS01031"/>
    </source>
</evidence>
<evidence type="ECO:0000256" key="2">
    <source>
        <dbReference type="RuleBase" id="RU003616"/>
    </source>
</evidence>
<dbReference type="Proteomes" id="UP001061302">
    <property type="component" value="Chromosome"/>
</dbReference>
<proteinExistence type="inferred from homology"/>
<dbReference type="PANTHER" id="PTHR11527">
    <property type="entry name" value="HEAT-SHOCK PROTEIN 20 FAMILY MEMBER"/>
    <property type="match status" value="1"/>
</dbReference>
<dbReference type="InterPro" id="IPR002068">
    <property type="entry name" value="A-crystallin/Hsp20_dom"/>
</dbReference>
<dbReference type="InterPro" id="IPR008978">
    <property type="entry name" value="HSP20-like_chaperone"/>
</dbReference>
<dbReference type="PROSITE" id="PS01031">
    <property type="entry name" value="SHSP"/>
    <property type="match status" value="1"/>
</dbReference>
<gene>
    <name evidence="4" type="ORF">N8I74_11210</name>
</gene>
<dbReference type="RefSeq" id="WP_263123174.1">
    <property type="nucleotide sequence ID" value="NZ_CP106753.1"/>
</dbReference>
<dbReference type="CDD" id="cd06471">
    <property type="entry name" value="ACD_LpsHSP_like"/>
    <property type="match status" value="1"/>
</dbReference>
<organism evidence="4 5">
    <name type="scientific">Chitiniphilus purpureus</name>
    <dbReference type="NCBI Taxonomy" id="2981137"/>
    <lineage>
        <taxon>Bacteria</taxon>
        <taxon>Pseudomonadati</taxon>
        <taxon>Pseudomonadota</taxon>
        <taxon>Betaproteobacteria</taxon>
        <taxon>Neisseriales</taxon>
        <taxon>Chitinibacteraceae</taxon>
        <taxon>Chitiniphilus</taxon>
    </lineage>
</organism>
<evidence type="ECO:0000313" key="4">
    <source>
        <dbReference type="EMBL" id="UXY13891.1"/>
    </source>
</evidence>
<dbReference type="InterPro" id="IPR031107">
    <property type="entry name" value="Small_HSP"/>
</dbReference>
<reference evidence="4" key="1">
    <citation type="submission" date="2022-10" db="EMBL/GenBank/DDBJ databases">
        <title>Chitiniphilus purpureus sp. nov., a novel chitin-degrading bacterium isolated from crawfish pond sediment.</title>
        <authorList>
            <person name="Li K."/>
        </authorList>
    </citation>
    <scope>NUCLEOTIDE SEQUENCE</scope>
    <source>
        <strain evidence="4">CD1</strain>
    </source>
</reference>
<protein>
    <submittedName>
        <fullName evidence="4">Hsp20/alpha crystallin family protein</fullName>
    </submittedName>
</protein>
<evidence type="ECO:0000313" key="5">
    <source>
        <dbReference type="Proteomes" id="UP001061302"/>
    </source>
</evidence>
<dbReference type="SUPFAM" id="SSF49764">
    <property type="entry name" value="HSP20-like chaperones"/>
    <property type="match status" value="1"/>
</dbReference>
<name>A0ABY6DHU6_9NEIS</name>